<evidence type="ECO:0000259" key="2">
    <source>
        <dbReference type="PROSITE" id="PS50208"/>
    </source>
</evidence>
<evidence type="ECO:0000313" key="3">
    <source>
        <dbReference type="EMBL" id="WOB09514.1"/>
    </source>
</evidence>
<name>A0ABZ0CX25_9BURK</name>
<dbReference type="InterPro" id="IPR029030">
    <property type="entry name" value="Caspase-like_dom_sf"/>
</dbReference>
<dbReference type="InterPro" id="IPR001309">
    <property type="entry name" value="Pept_C14_p20"/>
</dbReference>
<gene>
    <name evidence="3" type="ORF">RXV79_05495</name>
</gene>
<dbReference type="PROSITE" id="PS51257">
    <property type="entry name" value="PROKAR_LIPOPROTEIN"/>
    <property type="match status" value="1"/>
</dbReference>
<dbReference type="InterPro" id="IPR052039">
    <property type="entry name" value="Caspase-related_regulators"/>
</dbReference>
<evidence type="ECO:0000313" key="4">
    <source>
        <dbReference type="Proteomes" id="UP001303946"/>
    </source>
</evidence>
<keyword evidence="4" id="KW-1185">Reference proteome</keyword>
<sequence length="292" mass="31638">MRLFQFMALAVLAAGLLGGCASPSPKADKVALVIGNAGYDNVVKLVNPTNDAADMFTSLKKLGFKATCATDVRDRAEFDQLVKAYVATLDAGAVGVFYYSGHGVQAGHGNYLIPTQVQLKSAAEDPTRVLYAVDDLFDRLRQRRARFQLVVLDACRADLFAQAEHKPGSRSAAAPRSNLVRALETVARASNGLAPIKDAPPGTMVLYATASKDLAFDGDGRNGPLTKHILEHIETRGIYVEEFIKRVTLGVEQETLRKYRKRQTPFIYGSFSGKFCFAGCPGDHDVPVPPAF</sequence>
<feature type="domain" description="Caspase family p20" evidence="2">
    <location>
        <begin position="27"/>
        <end position="159"/>
    </location>
</feature>
<dbReference type="Proteomes" id="UP001303946">
    <property type="component" value="Chromosome"/>
</dbReference>
<protein>
    <submittedName>
        <fullName evidence="3">Caspase family protein</fullName>
    </submittedName>
</protein>
<dbReference type="EMBL" id="CP136336">
    <property type="protein sequence ID" value="WOB09514.1"/>
    <property type="molecule type" value="Genomic_DNA"/>
</dbReference>
<feature type="signal peptide" evidence="1">
    <location>
        <begin position="1"/>
        <end position="26"/>
    </location>
</feature>
<dbReference type="Pfam" id="PF00656">
    <property type="entry name" value="Peptidase_C14"/>
    <property type="match status" value="1"/>
</dbReference>
<accession>A0ABZ0CX25</accession>
<dbReference type="InterPro" id="IPR011600">
    <property type="entry name" value="Pept_C14_caspase"/>
</dbReference>
<dbReference type="SUPFAM" id="SSF52129">
    <property type="entry name" value="Caspase-like"/>
    <property type="match status" value="1"/>
</dbReference>
<dbReference type="PROSITE" id="PS50208">
    <property type="entry name" value="CASPASE_P20"/>
    <property type="match status" value="1"/>
</dbReference>
<keyword evidence="1" id="KW-0732">Signal</keyword>
<proteinExistence type="predicted"/>
<feature type="chain" id="PRO_5045819962" evidence="1">
    <location>
        <begin position="27"/>
        <end position="292"/>
    </location>
</feature>
<organism evidence="3 4">
    <name type="scientific">Piscinibacter gummiphilus</name>
    <dbReference type="NCBI Taxonomy" id="946333"/>
    <lineage>
        <taxon>Bacteria</taxon>
        <taxon>Pseudomonadati</taxon>
        <taxon>Pseudomonadota</taxon>
        <taxon>Betaproteobacteria</taxon>
        <taxon>Burkholderiales</taxon>
        <taxon>Sphaerotilaceae</taxon>
        <taxon>Piscinibacter</taxon>
    </lineage>
</organism>
<dbReference type="PANTHER" id="PTHR22576:SF37">
    <property type="entry name" value="MUCOSA-ASSOCIATED LYMPHOID TISSUE LYMPHOMA TRANSLOCATION PROTEIN 1"/>
    <property type="match status" value="1"/>
</dbReference>
<dbReference type="RefSeq" id="WP_316702463.1">
    <property type="nucleotide sequence ID" value="NZ_CP136336.1"/>
</dbReference>
<dbReference type="PANTHER" id="PTHR22576">
    <property type="entry name" value="MUCOSA ASSOCIATED LYMPHOID TISSUE LYMPHOMA TRANSLOCATION PROTEIN 1/PARACASPASE"/>
    <property type="match status" value="1"/>
</dbReference>
<evidence type="ECO:0000256" key="1">
    <source>
        <dbReference type="SAM" id="SignalP"/>
    </source>
</evidence>
<dbReference type="Gene3D" id="3.40.50.1460">
    <property type="match status" value="1"/>
</dbReference>
<reference evidence="3 4" key="1">
    <citation type="submission" date="2023-10" db="EMBL/GenBank/DDBJ databases">
        <title>Bacteria for the degradation of biodegradable plastic PBAT(Polybutylene adipate terephthalate).</title>
        <authorList>
            <person name="Weon H.-Y."/>
            <person name="Yeon J."/>
        </authorList>
    </citation>
    <scope>NUCLEOTIDE SEQUENCE [LARGE SCALE GENOMIC DNA]</scope>
    <source>
        <strain evidence="3 4">SBD 7-3</strain>
    </source>
</reference>